<sequence>MSKHPIVGMETHMFRLTGTPIFVQQGDWIAGKGCGCVTIAHPQLGEVDVWDTHFTALGGQMGPEIQRTERTFEAVGGLRDSYFDVYDDESASGITCDSPMNTWSHTKKLDELALRQSGKRIDFILYRGPAADTGRLRCVSHQVGFKELVPNLNVSYSDHFSVEAVFRIAAVQETRAAAHEETRADVIECAIGVLQEALGRSDRMQSRHLRWFYLMLGGAGLLVAGNVCASVWLHGASSVGPSLVTSVLLIAGSWAGTTALYSGVVWGEWYKPIDEMETGT</sequence>
<keyword evidence="1" id="KW-0472">Membrane</keyword>
<proteinExistence type="predicted"/>
<dbReference type="GO" id="GO:0004767">
    <property type="term" value="F:sphingomyelin phosphodiesterase activity"/>
    <property type="evidence" value="ECO:0007669"/>
    <property type="project" value="UniProtKB-EC"/>
</dbReference>
<dbReference type="SUPFAM" id="SSF56219">
    <property type="entry name" value="DNase I-like"/>
    <property type="match status" value="1"/>
</dbReference>
<organism evidence="2 3">
    <name type="scientific">Malassezia caprae</name>
    <dbReference type="NCBI Taxonomy" id="1381934"/>
    <lineage>
        <taxon>Eukaryota</taxon>
        <taxon>Fungi</taxon>
        <taxon>Dikarya</taxon>
        <taxon>Basidiomycota</taxon>
        <taxon>Ustilaginomycotina</taxon>
        <taxon>Malasseziomycetes</taxon>
        <taxon>Malasseziales</taxon>
        <taxon>Malasseziaceae</taxon>
        <taxon>Malassezia</taxon>
    </lineage>
</organism>
<dbReference type="AlphaFoldDB" id="A0AAF0IWT1"/>
<keyword evidence="3" id="KW-1185">Reference proteome</keyword>
<keyword evidence="1" id="KW-1133">Transmembrane helix</keyword>
<dbReference type="Gene3D" id="3.60.10.10">
    <property type="entry name" value="Endonuclease/exonuclease/phosphatase"/>
    <property type="match status" value="2"/>
</dbReference>
<evidence type="ECO:0000313" key="3">
    <source>
        <dbReference type="Proteomes" id="UP001220961"/>
    </source>
</evidence>
<dbReference type="EC" id="3.1.4.12" evidence="2"/>
<gene>
    <name evidence="2" type="primary">ISC1</name>
    <name evidence="2" type="ORF">MCAP1_002170</name>
</gene>
<protein>
    <submittedName>
        <fullName evidence="2">Sphingomyelin phosphodiesterase</fullName>
        <ecNumber evidence="2">3.1.4.12</ecNumber>
    </submittedName>
</protein>
<evidence type="ECO:0000256" key="1">
    <source>
        <dbReference type="SAM" id="Phobius"/>
    </source>
</evidence>
<accession>A0AAF0IWT1</accession>
<feature type="transmembrane region" description="Helical" evidence="1">
    <location>
        <begin position="245"/>
        <end position="266"/>
    </location>
</feature>
<dbReference type="InterPro" id="IPR036691">
    <property type="entry name" value="Endo/exonu/phosph_ase_sf"/>
</dbReference>
<evidence type="ECO:0000313" key="2">
    <source>
        <dbReference type="EMBL" id="WFD19928.1"/>
    </source>
</evidence>
<feature type="transmembrane region" description="Helical" evidence="1">
    <location>
        <begin position="211"/>
        <end position="233"/>
    </location>
</feature>
<dbReference type="Proteomes" id="UP001220961">
    <property type="component" value="Chromosome 4"/>
</dbReference>
<dbReference type="EMBL" id="CP119911">
    <property type="protein sequence ID" value="WFD19928.1"/>
    <property type="molecule type" value="Genomic_DNA"/>
</dbReference>
<reference evidence="2" key="1">
    <citation type="submission" date="2023-03" db="EMBL/GenBank/DDBJ databases">
        <title>Mating type loci evolution in Malassezia.</title>
        <authorList>
            <person name="Coelho M.A."/>
        </authorList>
    </citation>
    <scope>NUCLEOTIDE SEQUENCE</scope>
    <source>
        <strain evidence="2">CBS 10434</strain>
    </source>
</reference>
<name>A0AAF0IWT1_9BASI</name>
<keyword evidence="1" id="KW-0812">Transmembrane</keyword>
<keyword evidence="2" id="KW-0378">Hydrolase</keyword>